<gene>
    <name evidence="1" type="ORF">LEQ_1207</name>
</gene>
<accession>V7HUD0</accession>
<comment type="caution">
    <text evidence="1">The sequence shown here is derived from an EMBL/GenBank/DDBJ whole genome shotgun (WGS) entry which is preliminary data.</text>
</comment>
<dbReference type="RefSeq" id="WP_023860268.1">
    <property type="nucleotide sequence ID" value="NZ_AWWH01000176.1"/>
</dbReference>
<dbReference type="Proteomes" id="UP000018559">
    <property type="component" value="Unassembled WGS sequence"/>
</dbReference>
<proteinExistence type="predicted"/>
<evidence type="ECO:0000313" key="2">
    <source>
        <dbReference type="Proteomes" id="UP000018559"/>
    </source>
</evidence>
<sequence>MKINRTNAEMKPEDIYRLGNVIEDYCGEYYLVVKDNETNEYALVDLSNNTIIATRFETLKELAKFYYEDGDRLANATITVGD</sequence>
<dbReference type="PATRIC" id="fig|1392007.3.peg.1681"/>
<protein>
    <submittedName>
        <fullName evidence="1">Uncharacterized protein</fullName>
    </submittedName>
</protein>
<organism evidence="1 2">
    <name type="scientific">Ligilactobacillus equi DPC 6820</name>
    <dbReference type="NCBI Taxonomy" id="1392007"/>
    <lineage>
        <taxon>Bacteria</taxon>
        <taxon>Bacillati</taxon>
        <taxon>Bacillota</taxon>
        <taxon>Bacilli</taxon>
        <taxon>Lactobacillales</taxon>
        <taxon>Lactobacillaceae</taxon>
        <taxon>Ligilactobacillus</taxon>
    </lineage>
</organism>
<dbReference type="EMBL" id="AWWH01000176">
    <property type="protein sequence ID" value="ETA73512.1"/>
    <property type="molecule type" value="Genomic_DNA"/>
</dbReference>
<keyword evidence="2" id="KW-1185">Reference proteome</keyword>
<reference evidence="1 2" key="1">
    <citation type="journal article" date="2014" name="Genome Announc.">
        <title>The Genome of the Predominant Equine Lactobacillus Species, Lactobacillus equi, Is Reflective of Its Lifestyle Adaptations to an Herbivorous Host.</title>
        <authorList>
            <person name="O'Donnell M.M."/>
            <person name="Harris H.M."/>
            <person name="O'Toole P.W."/>
            <person name="Ross R.P."/>
        </authorList>
    </citation>
    <scope>NUCLEOTIDE SEQUENCE [LARGE SCALE GENOMIC DNA]</scope>
    <source>
        <strain evidence="1 2">DPC 6820</strain>
    </source>
</reference>
<dbReference type="AlphaFoldDB" id="V7HUD0"/>
<name>V7HUD0_9LACO</name>
<evidence type="ECO:0000313" key="1">
    <source>
        <dbReference type="EMBL" id="ETA73512.1"/>
    </source>
</evidence>